<dbReference type="PRINTS" id="PR00506">
    <property type="entry name" value="D21N6MTFRASE"/>
</dbReference>
<dbReference type="GO" id="GO:0003677">
    <property type="term" value="F:DNA binding"/>
    <property type="evidence" value="ECO:0007669"/>
    <property type="project" value="InterPro"/>
</dbReference>
<sequence length="699" mass="79940">MQEMSRGSVDLIYLDPPFNSNQDYNAIYKTETGRPLPDQIEAFCDTWTLDKERERVIQQMPILFREAGIGDDVAKFWRLWMNALRNTNPRLLAYLSYMVQRLLPMKGILKPTGSIYLHCDPTASHYIKIMLDSIFGHERFRNEITWKRTDSHNTPKGYGNIADIILFYTASDFATWNPQYGDYSEKQLARHKYKDKKGWYRLDDLTAPRPNSDSGKWKWRGTMPGKTRGWGYKQEQLEEWWEKGLIQTKGDGTPRQDGLKRYLHESEGQVLQNIWTDIPRIPNTGKERMGYATQKPVALLERIIEASSNPGDVVFDPFCGCDSHNTPKGYGNIADIILFYTASDFATWNPQYGDYSEKQLARHKYKDKKGWYRLDDLTAPRPNSDSGKWKWRGTMPGKTRGWGYKQEQLEEWWEKGLIQTKGDGTPRQDGLKRYLHESEGQVLQNIWTDIPRIPNTGKERMGYATQKPVALLERIIEASSNPGDVVFDPFCGCATTLEAAHRLGRRWIGCDIAIHAIKRVAKVRLAERLRLVEGIDFTVEGVPRNLEGAHDLWQRDKYHFQEWAVEQVDGFVTTRRGGDGGIDGQLYFARPGFQELRSMVIEVKGGANVGIGVVRDLRGVMEREEADMAGLIVMNPLGKRQAVNFAREMATAGDLDVMGIMYPRMQILTVQQILDEQRFMTPSVAARGTGQSALPLTSG</sequence>
<dbReference type="GO" id="GO:0008170">
    <property type="term" value="F:N-methyltransferase activity"/>
    <property type="evidence" value="ECO:0007669"/>
    <property type="project" value="InterPro"/>
</dbReference>
<dbReference type="Proteomes" id="UP000242590">
    <property type="component" value="Unassembled WGS sequence"/>
</dbReference>
<dbReference type="InterPro" id="IPR002941">
    <property type="entry name" value="DNA_methylase_N4/N6"/>
</dbReference>
<gene>
    <name evidence="7" type="ORF">BV53_01790</name>
</gene>
<evidence type="ECO:0000256" key="3">
    <source>
        <dbReference type="ARBA" id="ARBA00022679"/>
    </source>
</evidence>
<dbReference type="GO" id="GO:0005737">
    <property type="term" value="C:cytoplasm"/>
    <property type="evidence" value="ECO:0007669"/>
    <property type="project" value="TreeGrafter"/>
</dbReference>
<dbReference type="Gene3D" id="3.40.50.150">
    <property type="entry name" value="Vaccinia Virus protein VP39"/>
    <property type="match status" value="2"/>
</dbReference>
<keyword evidence="4" id="KW-0949">S-adenosyl-L-methionine</keyword>
<dbReference type="InterPro" id="IPR029063">
    <property type="entry name" value="SAM-dependent_MTases_sf"/>
</dbReference>
<dbReference type="Pfam" id="PF01555">
    <property type="entry name" value="N6_N4_Mtase"/>
    <property type="match status" value="2"/>
</dbReference>
<evidence type="ECO:0000313" key="7">
    <source>
        <dbReference type="EMBL" id="OOV36136.1"/>
    </source>
</evidence>
<dbReference type="Pfam" id="PF04471">
    <property type="entry name" value="Mrr_cat"/>
    <property type="match status" value="1"/>
</dbReference>
<dbReference type="PROSITE" id="PS00092">
    <property type="entry name" value="N6_MTASE"/>
    <property type="match status" value="1"/>
</dbReference>
<evidence type="ECO:0000259" key="6">
    <source>
        <dbReference type="Pfam" id="PF04471"/>
    </source>
</evidence>
<dbReference type="GO" id="GO:0009307">
    <property type="term" value="P:DNA restriction-modification system"/>
    <property type="evidence" value="ECO:0007669"/>
    <property type="project" value="InterPro"/>
</dbReference>
<dbReference type="InterPro" id="IPR007560">
    <property type="entry name" value="Restrct_endonuc_IV_Mrr"/>
</dbReference>
<dbReference type="PANTHER" id="PTHR13370:SF24">
    <property type="entry name" value="TYPE III RESTRICTION-MODIFICATION ENZYME STYLTI MOD SUBUNIT"/>
    <property type="match status" value="1"/>
</dbReference>
<evidence type="ECO:0000259" key="5">
    <source>
        <dbReference type="Pfam" id="PF01555"/>
    </source>
</evidence>
<feature type="domain" description="DNA methylase N-4/N-6" evidence="5">
    <location>
        <begin position="9"/>
        <end position="321"/>
    </location>
</feature>
<dbReference type="PANTHER" id="PTHR13370">
    <property type="entry name" value="RNA METHYLASE-RELATED"/>
    <property type="match status" value="1"/>
</dbReference>
<dbReference type="InterPro" id="IPR002052">
    <property type="entry name" value="DNA_methylase_N6_adenine_CS"/>
</dbReference>
<comment type="caution">
    <text evidence="7">The sequence shown here is derived from an EMBL/GenBank/DDBJ whole genome shotgun (WGS) entry which is preliminary data.</text>
</comment>
<keyword evidence="2" id="KW-0489">Methyltransferase</keyword>
<dbReference type="GO" id="GO:0004519">
    <property type="term" value="F:endonuclease activity"/>
    <property type="evidence" value="ECO:0007669"/>
    <property type="project" value="InterPro"/>
</dbReference>
<reference evidence="7 8" key="1">
    <citation type="submission" date="2017-02" db="EMBL/GenBank/DDBJ databases">
        <title>Draft Genome Sequences of 'Candidatus Synechococcus spongiarum', Cyanobacterial Symbionts of the Mediterranean Sponge Aplysina aerophoba from two locations.</title>
        <authorList>
            <person name="Slaby B.M."/>
            <person name="Hentschel U."/>
        </authorList>
    </citation>
    <scope>NUCLEOTIDE SEQUENCE [LARGE SCALE GENOMIC DNA]</scope>
    <source>
        <strain evidence="7">LMB bulk15N</strain>
    </source>
</reference>
<keyword evidence="3" id="KW-0808">Transferase</keyword>
<accession>A0A1T1D5I9</accession>
<organism evidence="7 8">
    <name type="scientific">Candidatus Synechococcus spongiarum LMB bulk15N</name>
    <dbReference type="NCBI Taxonomy" id="1943583"/>
    <lineage>
        <taxon>Bacteria</taxon>
        <taxon>Bacillati</taxon>
        <taxon>Cyanobacteriota</taxon>
        <taxon>Cyanophyceae</taxon>
        <taxon>Synechococcales</taxon>
        <taxon>Synechococcaceae</taxon>
        <taxon>Synechococcus</taxon>
    </lineage>
</organism>
<dbReference type="InterPro" id="IPR002295">
    <property type="entry name" value="N4/N6-MTase_EcoPI_Mod-like"/>
</dbReference>
<dbReference type="REBASE" id="200672">
    <property type="entry name" value="M.SspLMB152ORF1790P"/>
</dbReference>
<evidence type="ECO:0000256" key="2">
    <source>
        <dbReference type="ARBA" id="ARBA00022603"/>
    </source>
</evidence>
<dbReference type="GO" id="GO:0032259">
    <property type="term" value="P:methylation"/>
    <property type="evidence" value="ECO:0007669"/>
    <property type="project" value="UniProtKB-KW"/>
</dbReference>
<evidence type="ECO:0000256" key="1">
    <source>
        <dbReference type="ARBA" id="ARBA00006594"/>
    </source>
</evidence>
<dbReference type="SUPFAM" id="SSF53335">
    <property type="entry name" value="S-adenosyl-L-methionine-dependent methyltransferases"/>
    <property type="match status" value="2"/>
</dbReference>
<feature type="domain" description="Restriction endonuclease type IV Mrr" evidence="6">
    <location>
        <begin position="570"/>
        <end position="648"/>
    </location>
</feature>
<name>A0A1T1D5I9_9SYNE</name>
<comment type="similarity">
    <text evidence="1">Belongs to the N(4)/N(6)-methyltransferase family.</text>
</comment>
<feature type="domain" description="DNA methylase N-4/N-6" evidence="5">
    <location>
        <begin position="329"/>
        <end position="518"/>
    </location>
</feature>
<protein>
    <recommendedName>
        <fullName evidence="9">Site-specific DNA-methyltransferase</fullName>
    </recommendedName>
</protein>
<dbReference type="AlphaFoldDB" id="A0A1T1D5I9"/>
<evidence type="ECO:0000256" key="4">
    <source>
        <dbReference type="ARBA" id="ARBA00022691"/>
    </source>
</evidence>
<proteinExistence type="inferred from homology"/>
<evidence type="ECO:0008006" key="9">
    <source>
        <dbReference type="Google" id="ProtNLM"/>
    </source>
</evidence>
<evidence type="ECO:0000313" key="8">
    <source>
        <dbReference type="Proteomes" id="UP000242590"/>
    </source>
</evidence>
<dbReference type="EMBL" id="MWLE01000025">
    <property type="protein sequence ID" value="OOV36136.1"/>
    <property type="molecule type" value="Genomic_DNA"/>
</dbReference>